<dbReference type="KEGG" id="mec:Q7C_1907"/>
<accession>I1YJF5</accession>
<sequence>MEEVVECLSASELSTTPSNKLNFWEKAISGALLFGSFILGMQNK</sequence>
<evidence type="ECO:0000313" key="2">
    <source>
        <dbReference type="Proteomes" id="UP000009145"/>
    </source>
</evidence>
<organism evidence="1 2">
    <name type="scientific">Methylophaga frappieri (strain ATCC BAA-2434 / DSM 25690 / JAM7)</name>
    <dbReference type="NCBI Taxonomy" id="754477"/>
    <lineage>
        <taxon>Bacteria</taxon>
        <taxon>Pseudomonadati</taxon>
        <taxon>Pseudomonadota</taxon>
        <taxon>Gammaproteobacteria</taxon>
        <taxon>Thiotrichales</taxon>
        <taxon>Piscirickettsiaceae</taxon>
        <taxon>Methylophaga</taxon>
    </lineage>
</organism>
<reference evidence="1 2" key="1">
    <citation type="journal article" date="2012" name="J. Bacteriol.">
        <title>Complete genome sequences of Methylophaga sp. strain JAM1 and Methylophaga sp. strain JAM7.</title>
        <authorList>
            <person name="Villeneuve C."/>
            <person name="Martineau C."/>
            <person name="Mauffrey F."/>
            <person name="Villemur R."/>
        </authorList>
    </citation>
    <scope>NUCLEOTIDE SEQUENCE [LARGE SCALE GENOMIC DNA]</scope>
    <source>
        <strain evidence="1 2">JAM7</strain>
    </source>
</reference>
<protein>
    <submittedName>
        <fullName evidence="1">Uncharacterized protein</fullName>
    </submittedName>
</protein>
<gene>
    <name evidence="1" type="ordered locus">Q7C_1907</name>
</gene>
<keyword evidence="2" id="KW-1185">Reference proteome</keyword>
<dbReference type="PATRIC" id="fig|754477.3.peg.1878"/>
<dbReference type="EMBL" id="CP003380">
    <property type="protein sequence ID" value="AFJ03048.1"/>
    <property type="molecule type" value="Genomic_DNA"/>
</dbReference>
<dbReference type="Proteomes" id="UP000009145">
    <property type="component" value="Chromosome"/>
</dbReference>
<dbReference type="HOGENOM" id="CLU_3218494_0_0_6"/>
<proteinExistence type="predicted"/>
<evidence type="ECO:0000313" key="1">
    <source>
        <dbReference type="EMBL" id="AFJ03048.1"/>
    </source>
</evidence>
<dbReference type="AlphaFoldDB" id="I1YJF5"/>
<name>I1YJF5_METFJ</name>